<dbReference type="AlphaFoldDB" id="A0A919VDP1"/>
<dbReference type="InterPro" id="IPR008179">
    <property type="entry name" value="HisE"/>
</dbReference>
<comment type="pathway">
    <text evidence="3 10">Amino-acid biosynthesis; L-histidine biosynthesis; L-histidine from 5-phospho-alpha-D-ribose 1-diphosphate: step 2/9.</text>
</comment>
<dbReference type="GO" id="GO:0005524">
    <property type="term" value="F:ATP binding"/>
    <property type="evidence" value="ECO:0007669"/>
    <property type="project" value="UniProtKB-KW"/>
</dbReference>
<gene>
    <name evidence="10 11" type="primary">hisE</name>
    <name evidence="11" type="ORF">CPJCM30710_08950</name>
</gene>
<evidence type="ECO:0000313" key="11">
    <source>
        <dbReference type="EMBL" id="GIM28229.1"/>
    </source>
</evidence>
<dbReference type="CDD" id="cd11534">
    <property type="entry name" value="NTP-PPase_HisIE_like"/>
    <property type="match status" value="1"/>
</dbReference>
<evidence type="ECO:0000256" key="1">
    <source>
        <dbReference type="ARBA" id="ARBA00001460"/>
    </source>
</evidence>
<evidence type="ECO:0000256" key="4">
    <source>
        <dbReference type="ARBA" id="ARBA00022490"/>
    </source>
</evidence>
<dbReference type="InterPro" id="IPR021130">
    <property type="entry name" value="PRib-ATP_PPHydrolase-like"/>
</dbReference>
<dbReference type="EMBL" id="BOPZ01000005">
    <property type="protein sequence ID" value="GIM28229.1"/>
    <property type="molecule type" value="Genomic_DNA"/>
</dbReference>
<dbReference type="PANTHER" id="PTHR42945">
    <property type="entry name" value="HISTIDINE BIOSYNTHESIS BIFUNCTIONAL PROTEIN"/>
    <property type="match status" value="1"/>
</dbReference>
<dbReference type="GO" id="GO:0005737">
    <property type="term" value="C:cytoplasm"/>
    <property type="evidence" value="ECO:0007669"/>
    <property type="project" value="UniProtKB-SubCell"/>
</dbReference>
<dbReference type="SUPFAM" id="SSF101386">
    <property type="entry name" value="all-alpha NTP pyrophosphatases"/>
    <property type="match status" value="1"/>
</dbReference>
<keyword evidence="6 10" id="KW-0547">Nucleotide-binding</keyword>
<dbReference type="Gene3D" id="1.10.287.1080">
    <property type="entry name" value="MazG-like"/>
    <property type="match status" value="1"/>
</dbReference>
<comment type="similarity">
    <text evidence="10">Belongs to the PRA-PH family.</text>
</comment>
<dbReference type="HAMAP" id="MF_01020">
    <property type="entry name" value="HisE"/>
    <property type="match status" value="1"/>
</dbReference>
<organism evidence="11 12">
    <name type="scientific">Clostridium polyendosporum</name>
    <dbReference type="NCBI Taxonomy" id="69208"/>
    <lineage>
        <taxon>Bacteria</taxon>
        <taxon>Bacillati</taxon>
        <taxon>Bacillota</taxon>
        <taxon>Clostridia</taxon>
        <taxon>Eubacteriales</taxon>
        <taxon>Clostridiaceae</taxon>
        <taxon>Clostridium</taxon>
    </lineage>
</organism>
<evidence type="ECO:0000256" key="10">
    <source>
        <dbReference type="HAMAP-Rule" id="MF_01020"/>
    </source>
</evidence>
<dbReference type="GO" id="GO:0004636">
    <property type="term" value="F:phosphoribosyl-ATP diphosphatase activity"/>
    <property type="evidence" value="ECO:0007669"/>
    <property type="project" value="UniProtKB-UniRule"/>
</dbReference>
<proteinExistence type="inferred from homology"/>
<dbReference type="Proteomes" id="UP000679179">
    <property type="component" value="Unassembled WGS sequence"/>
</dbReference>
<keyword evidence="12" id="KW-1185">Reference proteome</keyword>
<comment type="catalytic activity">
    <reaction evidence="1 10">
        <text>1-(5-phospho-beta-D-ribosyl)-ATP + H2O = 1-(5-phospho-beta-D-ribosyl)-5'-AMP + diphosphate + H(+)</text>
        <dbReference type="Rhea" id="RHEA:22828"/>
        <dbReference type="ChEBI" id="CHEBI:15377"/>
        <dbReference type="ChEBI" id="CHEBI:15378"/>
        <dbReference type="ChEBI" id="CHEBI:33019"/>
        <dbReference type="ChEBI" id="CHEBI:59457"/>
        <dbReference type="ChEBI" id="CHEBI:73183"/>
        <dbReference type="EC" id="3.6.1.31"/>
    </reaction>
</comment>
<evidence type="ECO:0000313" key="12">
    <source>
        <dbReference type="Proteomes" id="UP000679179"/>
    </source>
</evidence>
<comment type="caution">
    <text evidence="11">The sequence shown here is derived from an EMBL/GenBank/DDBJ whole genome shotgun (WGS) entry which is preliminary data.</text>
</comment>
<keyword evidence="5 10" id="KW-0028">Amino-acid biosynthesis</keyword>
<sequence length="111" mass="12809">MERKDVLKDLYELVLDRKQNPQEGSYTNYLFSKGRDKILKKVGEEATEVIIEGKNPEGKTTAVSEICDLLYHLTVLMADMDIDLDAVYSELDERRKKMGNLKAERKEIVDL</sequence>
<protein>
    <recommendedName>
        <fullName evidence="10">Phosphoribosyl-ATP pyrophosphatase</fullName>
        <shortName evidence="10">PRA-PH</shortName>
        <ecNumber evidence="10">3.6.1.31</ecNumber>
    </recommendedName>
</protein>
<evidence type="ECO:0000256" key="6">
    <source>
        <dbReference type="ARBA" id="ARBA00022741"/>
    </source>
</evidence>
<evidence type="ECO:0000256" key="2">
    <source>
        <dbReference type="ARBA" id="ARBA00004496"/>
    </source>
</evidence>
<evidence type="ECO:0000256" key="5">
    <source>
        <dbReference type="ARBA" id="ARBA00022605"/>
    </source>
</evidence>
<dbReference type="Pfam" id="PF01503">
    <property type="entry name" value="PRA-PH"/>
    <property type="match status" value="1"/>
</dbReference>
<accession>A0A919VDP1</accession>
<evidence type="ECO:0000256" key="8">
    <source>
        <dbReference type="ARBA" id="ARBA00022840"/>
    </source>
</evidence>
<comment type="subcellular location">
    <subcellularLocation>
        <location evidence="2 10">Cytoplasm</location>
    </subcellularLocation>
</comment>
<dbReference type="EC" id="3.6.1.31" evidence="10"/>
<dbReference type="RefSeq" id="WP_212902970.1">
    <property type="nucleotide sequence ID" value="NZ_BOPZ01000005.1"/>
</dbReference>
<keyword evidence="8 10" id="KW-0067">ATP-binding</keyword>
<dbReference type="PANTHER" id="PTHR42945:SF9">
    <property type="entry name" value="HISTIDINE BIOSYNTHESIS BIFUNCTIONAL PROTEIN HISIE"/>
    <property type="match status" value="1"/>
</dbReference>
<name>A0A919VDP1_9CLOT</name>
<evidence type="ECO:0000256" key="9">
    <source>
        <dbReference type="ARBA" id="ARBA00023102"/>
    </source>
</evidence>
<evidence type="ECO:0000256" key="7">
    <source>
        <dbReference type="ARBA" id="ARBA00022801"/>
    </source>
</evidence>
<dbReference type="GO" id="GO:0000105">
    <property type="term" value="P:L-histidine biosynthetic process"/>
    <property type="evidence" value="ECO:0007669"/>
    <property type="project" value="UniProtKB-UniRule"/>
</dbReference>
<keyword evidence="7 10" id="KW-0378">Hydrolase</keyword>
<keyword evidence="4 10" id="KW-0963">Cytoplasm</keyword>
<dbReference type="NCBIfam" id="TIGR03188">
    <property type="entry name" value="histidine_hisI"/>
    <property type="match status" value="1"/>
</dbReference>
<keyword evidence="9 10" id="KW-0368">Histidine biosynthesis</keyword>
<evidence type="ECO:0000256" key="3">
    <source>
        <dbReference type="ARBA" id="ARBA00005204"/>
    </source>
</evidence>
<reference evidence="11" key="1">
    <citation type="submission" date="2021-03" db="EMBL/GenBank/DDBJ databases">
        <title>Taxonomic study of Clostridium polyendosporum from meadow-gley soil under rice.</title>
        <authorList>
            <person name="Kobayashi H."/>
            <person name="Tanizawa Y."/>
            <person name="Yagura M."/>
        </authorList>
    </citation>
    <scope>NUCLEOTIDE SEQUENCE</scope>
    <source>
        <strain evidence="11">JCM 30710</strain>
    </source>
</reference>